<sequence>MPRQIEIVEFRSFDLFGVNTELAQHHFEILTVQYIELRERTLATADPLHRGLILRAPGIRECVGFLRVSSMTLQKCSRFTRDTASPIDERAENIEYAGLYVSCCHVEILLQ</sequence>
<proteinExistence type="predicted"/>
<evidence type="ECO:0000313" key="2">
    <source>
        <dbReference type="Proteomes" id="UP001319874"/>
    </source>
</evidence>
<organism evidence="1 2">
    <name type="scientific">Paraburkholderia terrae</name>
    <dbReference type="NCBI Taxonomy" id="311230"/>
    <lineage>
        <taxon>Bacteria</taxon>
        <taxon>Pseudomonadati</taxon>
        <taxon>Pseudomonadota</taxon>
        <taxon>Betaproteobacteria</taxon>
        <taxon>Burkholderiales</taxon>
        <taxon>Burkholderiaceae</taxon>
        <taxon>Paraburkholderia</taxon>
    </lineage>
</organism>
<accession>A0ABM7U7V9</accession>
<name>A0ABM7U7V9_9BURK</name>
<keyword evidence="2" id="KW-1185">Reference proteome</keyword>
<gene>
    <name evidence="1" type="ORF">PTKU64_67320</name>
</gene>
<protein>
    <submittedName>
        <fullName evidence="1">Uncharacterized protein</fullName>
    </submittedName>
</protein>
<dbReference type="EMBL" id="AP024957">
    <property type="protein sequence ID" value="BCZ83057.1"/>
    <property type="molecule type" value="Genomic_DNA"/>
</dbReference>
<evidence type="ECO:0000313" key="1">
    <source>
        <dbReference type="EMBL" id="BCZ83057.1"/>
    </source>
</evidence>
<reference evidence="1 2" key="1">
    <citation type="journal article" date="2022" name="Front. Microbiol.">
        <title>Identification and characterization of a novel class of self-sufficient cytochrome P450 hydroxylase involved in cyclohexanecarboxylate degradation in Paraburkholderia terrae strain KU-64.</title>
        <authorList>
            <person name="Yamamoto T."/>
            <person name="Hasegawa Y."/>
            <person name="Iwaki H."/>
        </authorList>
    </citation>
    <scope>NUCLEOTIDE SEQUENCE [LARGE SCALE GENOMIC DNA]</scope>
    <source>
        <strain evidence="1 2">KU-64</strain>
    </source>
</reference>
<dbReference type="Proteomes" id="UP001319874">
    <property type="component" value="Chromosome 3"/>
</dbReference>